<dbReference type="Pfam" id="PF17963">
    <property type="entry name" value="Big_9"/>
    <property type="match status" value="3"/>
</dbReference>
<dbReference type="NCBIfam" id="TIGR01965">
    <property type="entry name" value="VCBS_repeat"/>
    <property type="match status" value="25"/>
</dbReference>
<feature type="domain" description="Cadherin" evidence="2">
    <location>
        <begin position="3023"/>
        <end position="3130"/>
    </location>
</feature>
<dbReference type="InterPro" id="IPR002126">
    <property type="entry name" value="Cadherin-like_dom"/>
</dbReference>
<dbReference type="PROSITE" id="PS51828">
    <property type="entry name" value="PTX_2"/>
    <property type="match status" value="1"/>
</dbReference>
<evidence type="ECO:0000313" key="5">
    <source>
        <dbReference type="Proteomes" id="UP000557193"/>
    </source>
</evidence>
<dbReference type="PROSITE" id="PS50268">
    <property type="entry name" value="CADHERIN_2"/>
    <property type="match status" value="3"/>
</dbReference>
<feature type="region of interest" description="Disordered" evidence="1">
    <location>
        <begin position="161"/>
        <end position="190"/>
    </location>
</feature>
<evidence type="ECO:0000259" key="3">
    <source>
        <dbReference type="PROSITE" id="PS51828"/>
    </source>
</evidence>
<protein>
    <submittedName>
        <fullName evidence="4">VCBS repeat-containing protein</fullName>
    </submittedName>
</protein>
<dbReference type="PANTHER" id="PTHR14139">
    <property type="entry name" value="CALSYNTENIN"/>
    <property type="match status" value="1"/>
</dbReference>
<feature type="region of interest" description="Disordered" evidence="1">
    <location>
        <begin position="4494"/>
        <end position="4530"/>
    </location>
</feature>
<feature type="region of interest" description="Disordered" evidence="1">
    <location>
        <begin position="4119"/>
        <end position="4158"/>
    </location>
</feature>
<feature type="compositionally biased region" description="Low complexity" evidence="1">
    <location>
        <begin position="4378"/>
        <end position="4395"/>
    </location>
</feature>
<dbReference type="GO" id="GO:0007156">
    <property type="term" value="P:homophilic cell adhesion via plasma membrane adhesion molecules"/>
    <property type="evidence" value="ECO:0007669"/>
    <property type="project" value="InterPro"/>
</dbReference>
<dbReference type="GO" id="GO:0005509">
    <property type="term" value="F:calcium ion binding"/>
    <property type="evidence" value="ECO:0007669"/>
    <property type="project" value="InterPro"/>
</dbReference>
<dbReference type="InterPro" id="IPR040853">
    <property type="entry name" value="RapA2_cadherin-like"/>
</dbReference>
<dbReference type="NCBIfam" id="NF012211">
    <property type="entry name" value="tand_rpt_95"/>
    <property type="match status" value="3"/>
</dbReference>
<dbReference type="Proteomes" id="UP000557193">
    <property type="component" value="Unassembled WGS sequence"/>
</dbReference>
<feature type="domain" description="Cadherin" evidence="2">
    <location>
        <begin position="1004"/>
        <end position="1096"/>
    </location>
</feature>
<dbReference type="Pfam" id="PF17803">
    <property type="entry name" value="Cadherin_4"/>
    <property type="match status" value="16"/>
</dbReference>
<dbReference type="SMART" id="SM00112">
    <property type="entry name" value="CA"/>
    <property type="match status" value="6"/>
</dbReference>
<feature type="region of interest" description="Disordered" evidence="1">
    <location>
        <begin position="43"/>
        <end position="69"/>
    </location>
</feature>
<evidence type="ECO:0000256" key="1">
    <source>
        <dbReference type="SAM" id="MobiDB-lite"/>
    </source>
</evidence>
<dbReference type="GO" id="GO:0016020">
    <property type="term" value="C:membrane"/>
    <property type="evidence" value="ECO:0007669"/>
    <property type="project" value="InterPro"/>
</dbReference>
<dbReference type="RefSeq" id="WP_184684223.1">
    <property type="nucleotide sequence ID" value="NZ_JACHLL010000005.1"/>
</dbReference>
<feature type="domain" description="Cadherin" evidence="2">
    <location>
        <begin position="3141"/>
        <end position="3229"/>
    </location>
</feature>
<dbReference type="EMBL" id="JACHLL010000005">
    <property type="protein sequence ID" value="MBB6342593.1"/>
    <property type="molecule type" value="Genomic_DNA"/>
</dbReference>
<feature type="region of interest" description="Disordered" evidence="1">
    <location>
        <begin position="4301"/>
        <end position="4334"/>
    </location>
</feature>
<proteinExistence type="predicted"/>
<gene>
    <name evidence="4" type="ORF">HNP49_002775</name>
</gene>
<dbReference type="PRINTS" id="PR00895">
    <property type="entry name" value="PENTAXIN"/>
</dbReference>
<dbReference type="Gene3D" id="2.60.120.200">
    <property type="match status" value="1"/>
</dbReference>
<accession>A0A7X0BU90</accession>
<feature type="compositionally biased region" description="Pro residues" evidence="1">
    <location>
        <begin position="4216"/>
        <end position="4225"/>
    </location>
</feature>
<dbReference type="InterPro" id="IPR010221">
    <property type="entry name" value="VCBS_dom"/>
</dbReference>
<evidence type="ECO:0000259" key="2">
    <source>
        <dbReference type="PROSITE" id="PS50268"/>
    </source>
</evidence>
<dbReference type="Gene3D" id="2.60.40.10">
    <property type="entry name" value="Immunoglobulins"/>
    <property type="match status" value="19"/>
</dbReference>
<dbReference type="Gene3D" id="2.60.40.60">
    <property type="entry name" value="Cadherins"/>
    <property type="match status" value="1"/>
</dbReference>
<name>A0A7X0BU90_9PSED</name>
<dbReference type="SMART" id="SM00159">
    <property type="entry name" value="PTX"/>
    <property type="match status" value="1"/>
</dbReference>
<dbReference type="Gene3D" id="2.60.40.3440">
    <property type="match status" value="1"/>
</dbReference>
<feature type="compositionally biased region" description="Polar residues" evidence="1">
    <location>
        <begin position="168"/>
        <end position="190"/>
    </location>
</feature>
<dbReference type="PANTHER" id="PTHR14139:SF2">
    <property type="entry name" value="CALSYNTENIN-1"/>
    <property type="match status" value="1"/>
</dbReference>
<evidence type="ECO:0000313" key="4">
    <source>
        <dbReference type="EMBL" id="MBB6342593.1"/>
    </source>
</evidence>
<sequence>MAKTPFTHSLTPEQKAQLLKAREHSLGSADDRLPTETSIAWEIQLKAQPTPSQEAEPASAQHAPEEESIPTAAHPAQTLTVPDASVIPTDQPLAPSGNSSLAFPSRGYIQAPDYPDPVAPLVSHPAGPVAIRSVHLDSSDQHPSAKAIGGGAAGGKAAAASQANQAATSPSGVTTAPETFQAQGTTSGQVKEDLQLQTQGALTISGHPNGPVQWDVASHQGLLGSLDIDQNGQWHYLLDNANPRVQALGEGQQVTERFLVFATDASGVTRAVHLLVQVNGSNDQAQIAGTAVGTVKEDDQLHTGGKLTVTDPDAGQAEFVPMSAALGAHGTFSIAPDGTWTYALDNAQPAVQALKDGDQLTDTLTVSSKDGTTQQITVTINGRDDQARIAGTAVGTVKEDDQPHTGGKLTVTDPDAGQAEFVPMSAAQGAHGTFTIAPDGTWTYALDNAQPAVQALKDGDQLTDTLTVSSKDGTTQQITVTINGRDDQARIAGTAVGTVKEDDQPHTGGKLTVTDPDAGQAEFVPMSAAQGAHGTFSIAPDGTWTYALDNAQPAVQALKDGDQLTDTLTVSSKDGTTQQITVTINGRDDQAQIAGTAVGTVKEDDQPHTGGKLTVTDPDAGQAEFVPMSAAQGAHGTFSIAPDGTWTYALDNAQPAVQALKDGDQLTDTLTVSSKDGTTQQITVTINGRYDQARIAGTAVGTVKEDDQPHTGGKLTVTDPDAGQAEFVPMSAAQGAHGTFTIAPDGTWTYALDNAQPAVQALKDGYQLTDTIQVSSKDGTTQTLTVYVNGTNDAPVLQAVSQTATEDGAVVRGQVTATDPDTGDVFVFGAPNPVPGFSLGVDGSYTFDPSHTDYQHLAAGEQLVLQIPVTVTDQAGARDTQTLQITVTGTNDLPHLGLIPPASTFEGSPVMHGRLAAIDIDTTDTLSFHATTPVAGFALAADGSWTFDPADPAYDHLAFGQHQIVTLPIEVVDSAGGAVPGQIQITVTGTNDAPTLAVQPPRHVNEGAAAMTGQLTATDPDSGDTLRYSLGQHIPGFTLNADGSYSFDPANPAYNEIPAGQQAVISVPVFVTDAHGLSDTQQIQITITGTNDVPVVGGIDRAMGAVAGAPGGHLRVQGQLTAIDLDAGESHFQAQLIPGTHGVLEIKADGSWTYSADATRPALAQMPANGQLPEHFTVHTADGTSHDIDITIKGSNTPAIFAGVGNGMVTEDQPGSISHHLSVSDPNAGESAFQPVDRDAHYGHFTLAANGDWTYALDNGNAAVQALVSGKTLTDSIVVGSIDGTPTIITVTIMGADDRAIISGTHTGSVSEDNTGSGSTLSASGQLAVTDPDAGQDHFLAMQNIAGDHGFGSFSIGAQGRWTYSADNTQTKIQALKDGETATDSVSFMSADGTRQTVTVTLHGTQDQAVITGTDTGAVKEDTQVSGHGQLTAFGTLTIHDPDAGQERFQFNSFGEHAVSDPFGGHLRIDAAGGWGYSVDNNNPALQALREGQTQDVVYQVRAADGTTHQITITVTGTNDTPVIQAQTQSVTEDGATLNGQMHATDVDTGDTLSFSLPNPVAGFTLNADGSYSFDPKDAAYQHIAAGQTEQVTIAVRVTDAAGATSTQNLVITVTGAQDGATVTGASTGSVAEDAAVVAGKLTTGGTLAVADVDSGEAHFVAQTDVAGSNHYGTFSINAQGHWTYTADNSQAAIQNLNTGQHLTDSITVHTADGTAQTLTVTINGLDDHVTIAGDVTGGVTEDSATGGTFLGRMTTSGGSMVDGGDFGDHVIAGQYGSFDVRADGRWIYTLDNSKAGVQGLAEGETVQDKVTVTTKDGTTQELTVTVTGTHDLPTITAHGAAPDHSITGVTQILHPTGAADLSAFATQDAGMPASTRLLALYAPGGNVNVLDGIPEDQRPTIGSNYNPVGGVHGYQFLSTNGWFGANVHVAGYDFAPQPPAQRNTWDGGVAVFSDGTMVQVVKVCNGNGTGEKDYIYFAKYLGINPANGGSVVTGEAAAGATVEVYAGTQRLGTATADANGHWELGVARLPDGTQTLHTVINGQAQPEHVFGINGASATEHPGGLLLGSLQEDAATDHLTGTLDVTDIDTTDNPQFTVQGGTAGTYGTFAIDAQGHWTYTLDNSKAETNALAAGDSRTETFTVEVTTRTGEHVSREVTVNVTGTNDAPVLSAPAPRSANEDGAAITGQLSATDVDTGALTFTAGTVAGFTLNANGSYSFDPANAAYQHLHQGEQQVITIQVTVSDGHGGTNVQNLVITLTGTNDAPTVTVTPASVAEGAAAITGRVTGSDVDSGDTLTFSTTATVAGFTLNPDGSYSFDPSVAAYDHLAASGSQPLTIPITVSDQHGAHSAQNLVITVTGSNDAPVVTATTGAPVALTATAEDTAHTYTQAELLKLVGASDVDTGDALSISAVTVDAQYGAFSKLPNGDWRFTPAVNAHHDDIPLTLTVSDGHGTTEAHGTLDITPVTDAPTPTLTVTASQQVMQFAENSANGVVMTQPIAVGHAMQGLSVEMTVVAGQMVATSGIHGATFLSYATPSNSDEFYIWNPDDMTVRIGGHEYTTGIPMPHDGHDHRLGFVWDGTSGNFDLLIDGQVVKHLTGIGQGVTIPDGGKFMLGNDQDSFGGGASAQDAFSGKLFNTALAATAVSTADLAKAPLQAVLRGQPTLLANIQLDSHGQFIDTTGHSQVTTVGSVTPATVNVDTALAPPNPGALLHLNAAFGAPADADDHVVSAVIGGLPPGTVVSDGGQHSVTLSLATPNVDVAGWTLSSLTAQLPAGFTSNARITLDVTTQGPDGTQAHAQASQPLVMDPTQPVPDAVIAGDDTGSGDEDAASISGLLTITDTDASQAHFVAQSDSDGQYGKFSLGTDGHWIYTPDDRADALAAGATAQEHFVVRSADGTTHQITVTLTGTADAPIISGDHAQSIAEDAAAAVSGKLAATVAGSTQAVNFTAATQHGAYGDFSIDASGQWHYIIDNSKGVTQALHAGQSETETFTVSVTSSDGTTTRQQVTVTVQGREDAPVIAGAHTGAVREDATAQHKATGTLTATDADTGDVPTFTAQTDHAGTYGSFSVDASGHWTYTLDDSKVQTLAAGAQRTDTFTVEAHTADGETVQQQVTVTVAGSNDAPVLQAQTQSVTEDGSLLRGQMQATDTDAGDALKFTTDSTAGGFTLNADGSYSFDPSHADYQNLAVGETRDVVIHVTATDGAGAKSVQDLTITVTGTNDAPVIGAATTASASALSVAAGHQMTLDDNPLAVIGHALAAHGNGMVGGLLEVIGGGTSAAGTIMLTRDRQHEWPAKFVVTEADLVFTKTDGTPPVVTLPGTPAGGVSQVTLGDIQNYVKQGYTLHFDMAEGTNPGFRLTDAADSTQRVLSSSGGGTVISGAAYDALFSGYDFQSGAFRLQTGAPASGTAPLQEGEVQEDLAETVTGKLTAHDVDSGDTLSFAISGAAHGQYGDLSIDATTGAWTYRLHQGAQALAEGATEHESFTVAIRDNHGAETTQTVTLTIKGSNDLPTVTGTTATPAALDATAEDTAHDYTEAELLKLIGAADTDTGDTLAISSVAVDPQYGAFAKQPDGTWRFTPAANVSHDDIPVTLTVGDGHGTRVAHGTLDITGVADAPTLSVEAVSASGHSTLASADFSQATQAIFFDPTNQDFQAPAQGLASGYYDVTTAKGGSADDIFRFSALKDGASYTVDGGSGRNVLDLSAYDADDVLIDSHAGTATVTLPGGGAAVVHYTNFAEVRFSNTPHDGTPHGVEAVNGEWTIAGTQMSVAGGTAKQVALVDYAGALQADYTLAATVNAHAHSGFNTTGGIVFDYQDANNFKMAVLRAGQGGWNIEEYRNGQFVQHAHVTDATMATPDVDHDVELRVHGSVAELWSGGVMKVSHDFGTPLNGGRFGVVSDGGQTSFQLAMHPTDWAPSVPDVDARMDVTDTELVTQNVLDQAVDPEGHAVTLSHFDATTAHGGTITSNGDGTFRYVPAAGFSGSDSFTYEVTDGVNHTTATIRVNVVDLNTVHHVQPGDPFSLKINAASPDADEHIEVRLSDLPVGAVVTDGVHTATAEAGKPVSLDGWALDKVSVTPPAGQTGNYLFHVETCSTDGTSESPWIDKEVRVELQPGQPFPAAGTAPSHDLPADGSDPTPDFVVTLGPPPGENFDVQHSVLGEDQQVHGVLADMGQPPAGGAPDSDDQPSDGADPVTDFVVNLGSPSEDGAGDAPPPPPPPPSLDGDAGRAVQPVVVLGKYGLFAIDGTGYWTYTPDGRADALNDGEKTEDVFAVQLADGTTHEMVMTIIGTDDAPVLEPPLPPPPAPVLAPELEAPPPAEPDMVAPSLDVPDPVQQLAPELVPPSAAAGEQNPGTGTAGQVSGGSTTGHDHGHHGLALGHGDNHSHGLALGHEAGHGQDDVTPDPIEPAEQVTLGLETGGLPPPPADGTLQDYLQFADTSGHVDPGLTLHSNMLSPVDDYLHAAGVSPDALVAPHLDLPPTEALIALASTADQGAGSHEAGSDPDENLIEAADAVTHPVDDQNHHGT</sequence>
<dbReference type="InterPro" id="IPR013320">
    <property type="entry name" value="ConA-like_dom_sf"/>
</dbReference>
<organism evidence="4 5">
    <name type="scientific">Pseudomonas fluvialis</name>
    <dbReference type="NCBI Taxonomy" id="1793966"/>
    <lineage>
        <taxon>Bacteria</taxon>
        <taxon>Pseudomonadati</taxon>
        <taxon>Pseudomonadota</taxon>
        <taxon>Gammaproteobacteria</taxon>
        <taxon>Pseudomonadales</taxon>
        <taxon>Pseudomonadaceae</taxon>
        <taxon>Pseudomonas</taxon>
    </lineage>
</organism>
<feature type="region of interest" description="Disordered" evidence="1">
    <location>
        <begin position="4173"/>
        <end position="4231"/>
    </location>
</feature>
<dbReference type="CDD" id="cd11304">
    <property type="entry name" value="Cadherin_repeat"/>
    <property type="match status" value="2"/>
</dbReference>
<dbReference type="InterPro" id="IPR013783">
    <property type="entry name" value="Ig-like_fold"/>
</dbReference>
<keyword evidence="5" id="KW-1185">Reference proteome</keyword>
<dbReference type="Pfam" id="PF00354">
    <property type="entry name" value="Pentaxin"/>
    <property type="match status" value="1"/>
</dbReference>
<reference evidence="4 5" key="1">
    <citation type="submission" date="2020-08" db="EMBL/GenBank/DDBJ databases">
        <title>Functional genomics of gut bacteria from endangered species of beetles.</title>
        <authorList>
            <person name="Carlos-Shanley C."/>
        </authorList>
    </citation>
    <scope>NUCLEOTIDE SEQUENCE [LARGE SCALE GENOMIC DNA]</scope>
    <source>
        <strain evidence="4 5">S00202</strain>
    </source>
</reference>
<feature type="region of interest" description="Disordered" evidence="1">
    <location>
        <begin position="4347"/>
        <end position="4409"/>
    </location>
</feature>
<feature type="domain" description="Pentraxin (PTX)" evidence="3">
    <location>
        <begin position="2480"/>
        <end position="2688"/>
    </location>
</feature>
<feature type="compositionally biased region" description="Basic and acidic residues" evidence="1">
    <location>
        <begin position="4521"/>
        <end position="4530"/>
    </location>
</feature>
<dbReference type="SUPFAM" id="SSF49899">
    <property type="entry name" value="Concanavalin A-like lectins/glucanases"/>
    <property type="match status" value="1"/>
</dbReference>
<feature type="region of interest" description="Disordered" evidence="1">
    <location>
        <begin position="1304"/>
        <end position="1323"/>
    </location>
</feature>
<dbReference type="Pfam" id="PF17892">
    <property type="entry name" value="Cadherin_5"/>
    <property type="match status" value="2"/>
</dbReference>
<feature type="compositionally biased region" description="Pro residues" evidence="1">
    <location>
        <begin position="4301"/>
        <end position="4323"/>
    </location>
</feature>
<dbReference type="InterPro" id="IPR041690">
    <property type="entry name" value="Cadherin_5"/>
</dbReference>
<comment type="caution">
    <text evidence="4">The sequence shown here is derived from an EMBL/GenBank/DDBJ whole genome shotgun (WGS) entry which is preliminary data.</text>
</comment>
<dbReference type="InterPro" id="IPR001759">
    <property type="entry name" value="PTX_dom"/>
</dbReference>